<organism evidence="1 2">
    <name type="scientific">Paramarasmius palmivorus</name>
    <dbReference type="NCBI Taxonomy" id="297713"/>
    <lineage>
        <taxon>Eukaryota</taxon>
        <taxon>Fungi</taxon>
        <taxon>Dikarya</taxon>
        <taxon>Basidiomycota</taxon>
        <taxon>Agaricomycotina</taxon>
        <taxon>Agaricomycetes</taxon>
        <taxon>Agaricomycetidae</taxon>
        <taxon>Agaricales</taxon>
        <taxon>Marasmiineae</taxon>
        <taxon>Marasmiaceae</taxon>
        <taxon>Paramarasmius</taxon>
    </lineage>
</organism>
<name>A0AAW0CJM4_9AGAR</name>
<protein>
    <submittedName>
        <fullName evidence="1">Uncharacterized protein</fullName>
    </submittedName>
</protein>
<proteinExistence type="predicted"/>
<accession>A0AAW0CJM4</accession>
<keyword evidence="2" id="KW-1185">Reference proteome</keyword>
<dbReference type="Proteomes" id="UP001383192">
    <property type="component" value="Unassembled WGS sequence"/>
</dbReference>
<evidence type="ECO:0000313" key="1">
    <source>
        <dbReference type="EMBL" id="KAK7039127.1"/>
    </source>
</evidence>
<comment type="caution">
    <text evidence="1">The sequence shown here is derived from an EMBL/GenBank/DDBJ whole genome shotgun (WGS) entry which is preliminary data.</text>
</comment>
<reference evidence="1 2" key="1">
    <citation type="submission" date="2024-01" db="EMBL/GenBank/DDBJ databases">
        <title>A draft genome for a cacao thread blight-causing isolate of Paramarasmius palmivorus.</title>
        <authorList>
            <person name="Baruah I.K."/>
            <person name="Bukari Y."/>
            <person name="Amoako-Attah I."/>
            <person name="Meinhardt L.W."/>
            <person name="Bailey B.A."/>
            <person name="Cohen S.P."/>
        </authorList>
    </citation>
    <scope>NUCLEOTIDE SEQUENCE [LARGE SCALE GENOMIC DNA]</scope>
    <source>
        <strain evidence="1 2">GH-12</strain>
    </source>
</reference>
<dbReference type="AlphaFoldDB" id="A0AAW0CJM4"/>
<sequence>MNSRTIRKAQLSAEYLHQKSISAQLPPCPHRERSLNLCPGNAELSQTQSGTLPNLGLPHLQTVSRLSSYQEERWWLSPITSNADSTVRRSGPKPCRSGLVLSPSPVTVKLVVQSRLVPATSSQTFPSLKSILEDSSSNDYKDGLSTMFDFQEGQDFIVMPRTKAEVQLLPHLQVNSYQECTWASPRATRAIPSRIFEDDDDDDKKSRALSSQPVSIDNVDWRFLVEARIRGVGPRRRSFVIDRLNTGWGVENMSKPSRLNYNAARQQRADLSLVRVLTALNAQPLDVPPKRENTLHSCDYLRQSASLQRC</sequence>
<evidence type="ECO:0000313" key="2">
    <source>
        <dbReference type="Proteomes" id="UP001383192"/>
    </source>
</evidence>
<gene>
    <name evidence="1" type="ORF">VNI00_010312</name>
</gene>
<dbReference type="EMBL" id="JAYKXP010000040">
    <property type="protein sequence ID" value="KAK7039127.1"/>
    <property type="molecule type" value="Genomic_DNA"/>
</dbReference>